<dbReference type="PRINTS" id="PR00032">
    <property type="entry name" value="HTHARAC"/>
</dbReference>
<name>A0A1Y2L4A0_9PROT</name>
<reference evidence="6 7" key="1">
    <citation type="submission" date="2014-03" db="EMBL/GenBank/DDBJ databases">
        <title>The draft genome sequence of Thalassospira mesophila JCM 18969.</title>
        <authorList>
            <person name="Lai Q."/>
            <person name="Shao Z."/>
        </authorList>
    </citation>
    <scope>NUCLEOTIDE SEQUENCE [LARGE SCALE GENOMIC DNA]</scope>
    <source>
        <strain evidence="6 7">JCM 18969</strain>
    </source>
</reference>
<dbReference type="PANTHER" id="PTHR43280">
    <property type="entry name" value="ARAC-FAMILY TRANSCRIPTIONAL REGULATOR"/>
    <property type="match status" value="1"/>
</dbReference>
<dbReference type="PROSITE" id="PS01124">
    <property type="entry name" value="HTH_ARAC_FAMILY_2"/>
    <property type="match status" value="1"/>
</dbReference>
<dbReference type="GO" id="GO:0043565">
    <property type="term" value="F:sequence-specific DNA binding"/>
    <property type="evidence" value="ECO:0007669"/>
    <property type="project" value="InterPro"/>
</dbReference>
<dbReference type="RefSeq" id="WP_085580686.1">
    <property type="nucleotide sequence ID" value="NZ_JFKA01000002.1"/>
</dbReference>
<feature type="transmembrane region" description="Helical" evidence="4">
    <location>
        <begin position="100"/>
        <end position="120"/>
    </location>
</feature>
<feature type="transmembrane region" description="Helical" evidence="4">
    <location>
        <begin position="223"/>
        <end position="240"/>
    </location>
</feature>
<dbReference type="PANTHER" id="PTHR43280:SF29">
    <property type="entry name" value="ARAC-FAMILY TRANSCRIPTIONAL REGULATOR"/>
    <property type="match status" value="1"/>
</dbReference>
<keyword evidence="4" id="KW-0812">Transmembrane</keyword>
<comment type="caution">
    <text evidence="6">The sequence shown here is derived from an EMBL/GenBank/DDBJ whole genome shotgun (WGS) entry which is preliminary data.</text>
</comment>
<dbReference type="OrthoDB" id="5492415at2"/>
<dbReference type="InterPro" id="IPR018060">
    <property type="entry name" value="HTH_AraC"/>
</dbReference>
<evidence type="ECO:0000256" key="3">
    <source>
        <dbReference type="ARBA" id="ARBA00023163"/>
    </source>
</evidence>
<feature type="transmembrane region" description="Helical" evidence="4">
    <location>
        <begin position="190"/>
        <end position="211"/>
    </location>
</feature>
<dbReference type="EMBL" id="JFKA01000002">
    <property type="protein sequence ID" value="OSQ39652.1"/>
    <property type="molecule type" value="Genomic_DNA"/>
</dbReference>
<keyword evidence="3" id="KW-0804">Transcription</keyword>
<keyword evidence="2" id="KW-0238">DNA-binding</keyword>
<organism evidence="6 7">
    <name type="scientific">Thalassospira mesophila</name>
    <dbReference type="NCBI Taxonomy" id="1293891"/>
    <lineage>
        <taxon>Bacteria</taxon>
        <taxon>Pseudomonadati</taxon>
        <taxon>Pseudomonadota</taxon>
        <taxon>Alphaproteobacteria</taxon>
        <taxon>Rhodospirillales</taxon>
        <taxon>Thalassospiraceae</taxon>
        <taxon>Thalassospira</taxon>
    </lineage>
</organism>
<keyword evidence="1" id="KW-0805">Transcription regulation</keyword>
<dbReference type="SMART" id="SM00342">
    <property type="entry name" value="HTH_ARAC"/>
    <property type="match status" value="1"/>
</dbReference>
<dbReference type="AlphaFoldDB" id="A0A1Y2L4A0"/>
<feature type="transmembrane region" description="Helical" evidence="4">
    <location>
        <begin position="6"/>
        <end position="28"/>
    </location>
</feature>
<gene>
    <name evidence="6" type="ORF">TMES_06630</name>
</gene>
<evidence type="ECO:0000256" key="1">
    <source>
        <dbReference type="ARBA" id="ARBA00023015"/>
    </source>
</evidence>
<protein>
    <recommendedName>
        <fullName evidence="5">HTH araC/xylS-type domain-containing protein</fullName>
    </recommendedName>
</protein>
<feature type="transmembrane region" description="Helical" evidence="4">
    <location>
        <begin position="40"/>
        <end position="61"/>
    </location>
</feature>
<feature type="domain" description="HTH araC/xylS-type" evidence="5">
    <location>
        <begin position="289"/>
        <end position="395"/>
    </location>
</feature>
<evidence type="ECO:0000313" key="7">
    <source>
        <dbReference type="Proteomes" id="UP000193391"/>
    </source>
</evidence>
<dbReference type="InterPro" id="IPR020449">
    <property type="entry name" value="Tscrpt_reg_AraC-type_HTH"/>
</dbReference>
<evidence type="ECO:0000256" key="2">
    <source>
        <dbReference type="ARBA" id="ARBA00023125"/>
    </source>
</evidence>
<feature type="transmembrane region" description="Helical" evidence="4">
    <location>
        <begin position="140"/>
        <end position="169"/>
    </location>
</feature>
<feature type="transmembrane region" description="Helical" evidence="4">
    <location>
        <begin position="67"/>
        <end position="88"/>
    </location>
</feature>
<evidence type="ECO:0000259" key="5">
    <source>
        <dbReference type="PROSITE" id="PS01124"/>
    </source>
</evidence>
<keyword evidence="4" id="KW-1133">Transmembrane helix</keyword>
<dbReference type="PROSITE" id="PS00041">
    <property type="entry name" value="HTH_ARAC_FAMILY_1"/>
    <property type="match status" value="1"/>
</dbReference>
<dbReference type="Gene3D" id="1.10.10.60">
    <property type="entry name" value="Homeodomain-like"/>
    <property type="match status" value="2"/>
</dbReference>
<dbReference type="Proteomes" id="UP000193391">
    <property type="component" value="Unassembled WGS sequence"/>
</dbReference>
<keyword evidence="4" id="KW-0472">Membrane</keyword>
<evidence type="ECO:0000313" key="6">
    <source>
        <dbReference type="EMBL" id="OSQ39652.1"/>
    </source>
</evidence>
<dbReference type="InterPro" id="IPR009057">
    <property type="entry name" value="Homeodomain-like_sf"/>
</dbReference>
<dbReference type="GO" id="GO:0003700">
    <property type="term" value="F:DNA-binding transcription factor activity"/>
    <property type="evidence" value="ECO:0007669"/>
    <property type="project" value="InterPro"/>
</dbReference>
<dbReference type="STRING" id="1293891.TMES_06630"/>
<proteinExistence type="predicted"/>
<dbReference type="Pfam" id="PF12833">
    <property type="entry name" value="HTH_18"/>
    <property type="match status" value="1"/>
</dbReference>
<dbReference type="InterPro" id="IPR018062">
    <property type="entry name" value="HTH_AraC-typ_CS"/>
</dbReference>
<keyword evidence="7" id="KW-1185">Reference proteome</keyword>
<evidence type="ECO:0000256" key="4">
    <source>
        <dbReference type="SAM" id="Phobius"/>
    </source>
</evidence>
<accession>A0A1Y2L4A0</accession>
<sequence length="405" mass="45523">MLEPKDVALLIIAVVGIGQALFLILLLLQEGKRAFRANRWLIFFATVVCIIFVDKVCDVFLSPLIRLYLAPLFSPFVFASIPAIYLYFREISGRPAPHPARHFAIILLVAVCISAVVWVVRTNADANHLLLTDQGLGFKWQAPVVVTALMLAIIAVYCGQFLAYMIAIWQTCLLYQRQVQQQFGLDGAVLRNWTFEFLVETSVIFVIYTAINLFDIFVLRSEWLIILAHCGFVLVFFRISHVIASNPALFVEAGVFGGYEAMEKEVLSSEGVRGSNAISRNLVGEDEVRRICRRLDQTVTRDEVIFDPLLSMPKLAQIVGVTPNQLSFVLNRYIGKSFFDFVNSVRIEHALRLLVEQPDRQVLDIAISIGFNSKSTFNLAFKKITGTTPSAYRAENIAKDVPQII</sequence>
<dbReference type="SUPFAM" id="SSF46689">
    <property type="entry name" value="Homeodomain-like"/>
    <property type="match status" value="1"/>
</dbReference>